<dbReference type="Proteomes" id="UP000290218">
    <property type="component" value="Unassembled WGS sequence"/>
</dbReference>
<proteinExistence type="predicted"/>
<gene>
    <name evidence="1" type="ORF">ESB00_10205</name>
</gene>
<dbReference type="RefSeq" id="WP_129047586.1">
    <property type="nucleotide sequence ID" value="NZ_SDHX01000001.1"/>
</dbReference>
<accession>A0A4Q1CB88</accession>
<dbReference type="AlphaFoldDB" id="A0A4Q1CB88"/>
<evidence type="ECO:0008006" key="3">
    <source>
        <dbReference type="Google" id="ProtNLM"/>
    </source>
</evidence>
<dbReference type="EMBL" id="SDHX01000001">
    <property type="protein sequence ID" value="RXK56220.1"/>
    <property type="molecule type" value="Genomic_DNA"/>
</dbReference>
<dbReference type="OrthoDB" id="5621785at2"/>
<keyword evidence="2" id="KW-1185">Reference proteome</keyword>
<dbReference type="Gene3D" id="2.70.98.10">
    <property type="match status" value="1"/>
</dbReference>
<reference evidence="1 2" key="1">
    <citation type="submission" date="2019-01" db="EMBL/GenBank/DDBJ databases">
        <title>Lacunisphaera sp. strain TWA-58.</title>
        <authorList>
            <person name="Chen W.-M."/>
        </authorList>
    </citation>
    <scope>NUCLEOTIDE SEQUENCE [LARGE SCALE GENOMIC DNA]</scope>
    <source>
        <strain evidence="1 2">TWA-58</strain>
    </source>
</reference>
<comment type="caution">
    <text evidence="1">The sequence shown here is derived from an EMBL/GenBank/DDBJ whole genome shotgun (WGS) entry which is preliminary data.</text>
</comment>
<dbReference type="InterPro" id="IPR014718">
    <property type="entry name" value="GH-type_carb-bd"/>
</dbReference>
<dbReference type="GO" id="GO:0030246">
    <property type="term" value="F:carbohydrate binding"/>
    <property type="evidence" value="ECO:0007669"/>
    <property type="project" value="InterPro"/>
</dbReference>
<evidence type="ECO:0000313" key="2">
    <source>
        <dbReference type="Proteomes" id="UP000290218"/>
    </source>
</evidence>
<name>A0A4Q1CB88_9BACT</name>
<organism evidence="1 2">
    <name type="scientific">Oleiharenicola lentus</name>
    <dbReference type="NCBI Taxonomy" id="2508720"/>
    <lineage>
        <taxon>Bacteria</taxon>
        <taxon>Pseudomonadati</taxon>
        <taxon>Verrucomicrobiota</taxon>
        <taxon>Opitutia</taxon>
        <taxon>Opitutales</taxon>
        <taxon>Opitutaceae</taxon>
        <taxon>Oleiharenicola</taxon>
    </lineage>
</organism>
<sequence>MLTLANAELTVDLLDPAAEHARLGPRFCWGGYIWQVHDSSVGTLLTGPEWPEVKPQPHNGQGLPESFRHSTTTGQPLLWDGSIGLAPGAGALGRDEQGAVIVTEPCVWQVEPEPTRTVFRTAQTVGRWSYALERSIELRGRQLLSRSQLTNRGTAPLALEWFAHPFFALQSDGLLRAKLAPDVSLEDNPGYLLCDGALTLHCAFVGVHDGHLVHLGLPANQPFAVTLSHPKLTAVRFATDFAPLKCVLWANGNTLSFEPFLALVLAPGESRTWTLTYDFGPPSSGTASPSTSSRTPSAR</sequence>
<evidence type="ECO:0000313" key="1">
    <source>
        <dbReference type="EMBL" id="RXK56220.1"/>
    </source>
</evidence>
<protein>
    <recommendedName>
        <fullName evidence="3">Aldose 1-epimerase</fullName>
    </recommendedName>
</protein>